<dbReference type="EMBL" id="APCN01008740">
    <property type="status" value="NOT_ANNOTATED_CDS"/>
    <property type="molecule type" value="Genomic_DNA"/>
</dbReference>
<evidence type="ECO:0000313" key="2">
    <source>
        <dbReference type="Proteomes" id="UP000075840"/>
    </source>
</evidence>
<dbReference type="VEuPathDB" id="VectorBase:AARA014629"/>
<sequence length="29" mass="3055">MCKGIRGTVVRASCNSHSTDFTLSLISVA</sequence>
<protein>
    <submittedName>
        <fullName evidence="1">Uncharacterized protein</fullName>
    </submittedName>
</protein>
<organism evidence="1 2">
    <name type="scientific">Anopheles arabiensis</name>
    <name type="common">Mosquito</name>
    <dbReference type="NCBI Taxonomy" id="7173"/>
    <lineage>
        <taxon>Eukaryota</taxon>
        <taxon>Metazoa</taxon>
        <taxon>Ecdysozoa</taxon>
        <taxon>Arthropoda</taxon>
        <taxon>Hexapoda</taxon>
        <taxon>Insecta</taxon>
        <taxon>Pterygota</taxon>
        <taxon>Neoptera</taxon>
        <taxon>Endopterygota</taxon>
        <taxon>Diptera</taxon>
        <taxon>Nematocera</taxon>
        <taxon>Culicoidea</taxon>
        <taxon>Culicidae</taxon>
        <taxon>Anophelinae</taxon>
        <taxon>Anopheles</taxon>
    </lineage>
</organism>
<dbReference type="Proteomes" id="UP000075840">
    <property type="component" value="Unassembled WGS sequence"/>
</dbReference>
<dbReference type="EnsemblMetazoa" id="AARA014629-RA">
    <property type="protein sequence ID" value="AARA014629-PA"/>
    <property type="gene ID" value="AARA014629"/>
</dbReference>
<evidence type="ECO:0000313" key="1">
    <source>
        <dbReference type="EnsemblMetazoa" id="AARA014629-PA"/>
    </source>
</evidence>
<accession>A0A182IGN7</accession>
<keyword evidence="2" id="KW-1185">Reference proteome</keyword>
<dbReference type="AlphaFoldDB" id="A0A182IGN7"/>
<proteinExistence type="predicted"/>
<name>A0A182IGN7_ANOAR</name>
<reference evidence="1" key="1">
    <citation type="submission" date="2022-08" db="UniProtKB">
        <authorList>
            <consortium name="EnsemblMetazoa"/>
        </authorList>
    </citation>
    <scope>IDENTIFICATION</scope>
    <source>
        <strain evidence="1">Dongola</strain>
    </source>
</reference>